<feature type="domain" description="Ig-like" evidence="7">
    <location>
        <begin position="735"/>
        <end position="821"/>
    </location>
</feature>
<evidence type="ECO:0000256" key="1">
    <source>
        <dbReference type="ARBA" id="ARBA00022737"/>
    </source>
</evidence>
<feature type="compositionally biased region" description="Basic and acidic residues" evidence="4">
    <location>
        <begin position="887"/>
        <end position="908"/>
    </location>
</feature>
<dbReference type="AlphaFoldDB" id="A0A1S3HPN5"/>
<evidence type="ECO:0000259" key="6">
    <source>
        <dbReference type="PROSITE" id="PS50025"/>
    </source>
</evidence>
<dbReference type="OrthoDB" id="10062639at2759"/>
<dbReference type="InterPro" id="IPR052065">
    <property type="entry name" value="Compl_asym_regulator"/>
</dbReference>
<evidence type="ECO:0000259" key="7">
    <source>
        <dbReference type="PROSITE" id="PS50835"/>
    </source>
</evidence>
<dbReference type="Pfam" id="PF02210">
    <property type="entry name" value="Laminin_G_2"/>
    <property type="match status" value="2"/>
</dbReference>
<dbReference type="PROSITE" id="PS50025">
    <property type="entry name" value="LAM_G_DOMAIN"/>
    <property type="match status" value="2"/>
</dbReference>
<evidence type="ECO:0000256" key="3">
    <source>
        <dbReference type="PROSITE-ProRule" id="PRU00122"/>
    </source>
</evidence>
<feature type="compositionally biased region" description="Basic and acidic residues" evidence="4">
    <location>
        <begin position="45"/>
        <end position="76"/>
    </location>
</feature>
<dbReference type="InterPro" id="IPR000884">
    <property type="entry name" value="TSP1_rpt"/>
</dbReference>
<dbReference type="Gene3D" id="2.20.100.10">
    <property type="entry name" value="Thrombospondin type-1 (TSP1) repeat"/>
    <property type="match status" value="4"/>
</dbReference>
<keyword evidence="5" id="KW-1133">Transmembrane helix</keyword>
<dbReference type="PANTHER" id="PTHR22906">
    <property type="entry name" value="PROPERDIN"/>
    <property type="match status" value="1"/>
</dbReference>
<dbReference type="SMART" id="SM00209">
    <property type="entry name" value="TSP1"/>
    <property type="match status" value="4"/>
</dbReference>
<evidence type="ECO:0000256" key="2">
    <source>
        <dbReference type="ARBA" id="ARBA00023157"/>
    </source>
</evidence>
<dbReference type="InterPro" id="IPR007110">
    <property type="entry name" value="Ig-like_dom"/>
</dbReference>
<gene>
    <name evidence="9" type="primary">LOC106156341</name>
</gene>
<organism evidence="8 9">
    <name type="scientific">Lingula anatina</name>
    <name type="common">Brachiopod</name>
    <name type="synonym">Lingula unguis</name>
    <dbReference type="NCBI Taxonomy" id="7574"/>
    <lineage>
        <taxon>Eukaryota</taxon>
        <taxon>Metazoa</taxon>
        <taxon>Spiralia</taxon>
        <taxon>Lophotrochozoa</taxon>
        <taxon>Brachiopoda</taxon>
        <taxon>Linguliformea</taxon>
        <taxon>Lingulata</taxon>
        <taxon>Lingulida</taxon>
        <taxon>Linguloidea</taxon>
        <taxon>Lingulidae</taxon>
        <taxon>Lingula</taxon>
    </lineage>
</organism>
<evidence type="ECO:0000256" key="4">
    <source>
        <dbReference type="SAM" id="MobiDB-lite"/>
    </source>
</evidence>
<protein>
    <submittedName>
        <fullName evidence="9">Uncharacterized protein LOC106156341</fullName>
    </submittedName>
</protein>
<dbReference type="KEGG" id="lak:106156341"/>
<keyword evidence="2" id="KW-1015">Disulfide bond</keyword>
<feature type="region of interest" description="Disordered" evidence="4">
    <location>
        <begin position="884"/>
        <end position="1007"/>
    </location>
</feature>
<feature type="compositionally biased region" description="Polar residues" evidence="4">
    <location>
        <begin position="972"/>
        <end position="984"/>
    </location>
</feature>
<comment type="caution">
    <text evidence="3">Lacks conserved residue(s) required for the propagation of feature annotation.</text>
</comment>
<dbReference type="InterPro" id="IPR036383">
    <property type="entry name" value="TSP1_rpt_sf"/>
</dbReference>
<feature type="domain" description="Laminin G" evidence="6">
    <location>
        <begin position="546"/>
        <end position="742"/>
    </location>
</feature>
<dbReference type="Gene3D" id="2.60.120.200">
    <property type="match status" value="2"/>
</dbReference>
<dbReference type="FunFam" id="2.20.100.10:FF:000001">
    <property type="entry name" value="semaphorin-5A isoform X1"/>
    <property type="match status" value="2"/>
</dbReference>
<keyword evidence="5" id="KW-0812">Transmembrane</keyword>
<evidence type="ECO:0000313" key="8">
    <source>
        <dbReference type="Proteomes" id="UP000085678"/>
    </source>
</evidence>
<feature type="compositionally biased region" description="Low complexity" evidence="4">
    <location>
        <begin position="911"/>
        <end position="924"/>
    </location>
</feature>
<dbReference type="PANTHER" id="PTHR22906:SF21">
    <property type="entry name" value="SEMA DOMAIN-CONTAINING PROTEIN"/>
    <property type="match status" value="1"/>
</dbReference>
<proteinExistence type="predicted"/>
<feature type="region of interest" description="Disordered" evidence="4">
    <location>
        <begin position="1079"/>
        <end position="1103"/>
    </location>
</feature>
<feature type="transmembrane region" description="Helical" evidence="5">
    <location>
        <begin position="838"/>
        <end position="857"/>
    </location>
</feature>
<dbReference type="PROSITE" id="PS50092">
    <property type="entry name" value="TSP1"/>
    <property type="match status" value="4"/>
</dbReference>
<dbReference type="SUPFAM" id="SSF49899">
    <property type="entry name" value="Concanavalin A-like lectins/glucanases"/>
    <property type="match status" value="2"/>
</dbReference>
<evidence type="ECO:0000313" key="9">
    <source>
        <dbReference type="RefSeq" id="XP_013386999.1"/>
    </source>
</evidence>
<dbReference type="Pfam" id="PF00090">
    <property type="entry name" value="TSP_1"/>
    <property type="match status" value="4"/>
</dbReference>
<feature type="compositionally biased region" description="Polar residues" evidence="4">
    <location>
        <begin position="1092"/>
        <end position="1103"/>
    </location>
</feature>
<feature type="domain" description="Laminin G" evidence="6">
    <location>
        <begin position="360"/>
        <end position="542"/>
    </location>
</feature>
<feature type="region of interest" description="Disordered" evidence="4">
    <location>
        <begin position="1"/>
        <end position="97"/>
    </location>
</feature>
<feature type="compositionally biased region" description="Low complexity" evidence="4">
    <location>
        <begin position="985"/>
        <end position="997"/>
    </location>
</feature>
<dbReference type="CDD" id="cd00110">
    <property type="entry name" value="LamG"/>
    <property type="match status" value="2"/>
</dbReference>
<keyword evidence="1" id="KW-0677">Repeat</keyword>
<dbReference type="GeneID" id="106156341"/>
<dbReference type="SMART" id="SM00282">
    <property type="entry name" value="LamG"/>
    <property type="match status" value="2"/>
</dbReference>
<accession>A0A1S3HPN5</accession>
<keyword evidence="5" id="KW-0472">Membrane</keyword>
<dbReference type="InParanoid" id="A0A1S3HPN5"/>
<dbReference type="PROSITE" id="PS50835">
    <property type="entry name" value="IG_LIKE"/>
    <property type="match status" value="1"/>
</dbReference>
<reference evidence="9" key="1">
    <citation type="submission" date="2025-08" db="UniProtKB">
        <authorList>
            <consortium name="RefSeq"/>
        </authorList>
    </citation>
    <scope>IDENTIFICATION</scope>
    <source>
        <tissue evidence="9">Gonads</tissue>
    </source>
</reference>
<dbReference type="InterPro" id="IPR001791">
    <property type="entry name" value="Laminin_G"/>
</dbReference>
<name>A0A1S3HPN5_LINAN</name>
<keyword evidence="8" id="KW-1185">Reference proteome</keyword>
<sequence length="1103" mass="121467">MKKCKLPCTDTGGKVSDDEESIFRILGKEKKPRVKRDDDGDGDEDNNKEKENDGGGDGENKNEDYFLNEGKEKEKVNALADEEENPPDKTTTTLNTKSTIKEVPTTKESPVIKNISKSADILAKGSSKYKPLPSKEPHTAWSEWTKCSASCDGGTRTRTRSCLKRKFPCKGEIRDFQFCNTMACPVEGDWSEWLGWNPCSVTCGTGHRTRYRKCDSPLPLLGGTCVGDDHQRKKCTMPECSKDISSTWTKWSKWTECSKTCGPSKKSRSRKCSTNSGEKSHVCVEASTQTVPCHPRPCPVKGQWAAWSSWAKCSRKCDIGVRIRDRTCTDPAPVGTGKRCIGLGADLSHCFRRPCGDPGELALVFKGEGFLQYPPNDIVSHVLYSFIRFNPSSGEGVLLHGHSANCTSDKCADSFELSLKDGVLCLKVDMVGQKMKLLSKEKLKTGVWHNVLISLIGKRGMMEVDDREQISAKFNVDLEMIDYDLPLTLGGVAPDSQSKTQGFEGKIADLRVNYKKFSLSRDRHWHGYGNPDKKANVKKTKADVEAVYPSFNGSSYLPLSSAPNGTHFQLSLVMKPVNLTGLIAFVPGMVSGSYASVMIRKGKLELCINLKVDRTCRKSGIELKVNSWYFVDINIAGNTAKFHINGNEANQLTVQGQPFTIRGKVYIGGGSNTDWTVFTAAGKVNSGFVGIIEQIILNGRVYSMKRRLLRGRYGHFNGVGASVAVHYNELFENEETVIDLRCDYTEMVLKAKKNEHVHVEWLRGNQKLVLNDHMTLLEEPGFGNVSVLRLRPSHTDANTGIYACLVTFRNTATILRSFGVTYHPYEMVMSFSAELPQISVIVVSVLLAVLALVLFMLQRLGYMRQITRKFNFYGKLAERANKRKKSDAKYERLDGPKAEEEETLDQKAKSSKTSVKSRSKQSVTGSVPGSKKSVKINLTGPSSDSLGASKESLMSKGSKKSIKGDSRSSIKQMSSHRSLASVHQRSGASLSSRSRASVESTVKKEDEISELCDPVLGSASSVASKLREEAEREFSEHLLKSQTNSVVSLKDSVATIGSMTQKGSTISVPSVASVASKKTSGDLSVEKHSSHSVRSTPSKAKES</sequence>
<dbReference type="InterPro" id="IPR013320">
    <property type="entry name" value="ConA-like_dom_sf"/>
</dbReference>
<evidence type="ECO:0000256" key="5">
    <source>
        <dbReference type="SAM" id="Phobius"/>
    </source>
</evidence>
<dbReference type="SUPFAM" id="SSF82895">
    <property type="entry name" value="TSP-1 type 1 repeat"/>
    <property type="match status" value="4"/>
</dbReference>
<dbReference type="Proteomes" id="UP000085678">
    <property type="component" value="Unplaced"/>
</dbReference>
<dbReference type="RefSeq" id="XP_013386999.1">
    <property type="nucleotide sequence ID" value="XM_013531545.1"/>
</dbReference>